<dbReference type="EMBL" id="CAJPVI010000030">
    <property type="protein sequence ID" value="CAG2154255.1"/>
    <property type="molecule type" value="Genomic_DNA"/>
</dbReference>
<evidence type="ECO:0000313" key="8">
    <source>
        <dbReference type="Proteomes" id="UP000672657"/>
    </source>
</evidence>
<proteinExistence type="inferred from homology"/>
<dbReference type="Pfam" id="PF00015">
    <property type="entry name" value="MCPsignal"/>
    <property type="match status" value="1"/>
</dbReference>
<dbReference type="Proteomes" id="UP000672657">
    <property type="component" value="Unassembled WGS sequence"/>
</dbReference>
<feature type="domain" description="HAMP" evidence="6">
    <location>
        <begin position="344"/>
        <end position="396"/>
    </location>
</feature>
<dbReference type="SUPFAM" id="SSF58104">
    <property type="entry name" value="Methyl-accepting chemotaxis protein (MCP) signaling domain"/>
    <property type="match status" value="1"/>
</dbReference>
<name>A0ABN7Q4L3_9BURK</name>
<evidence type="ECO:0000256" key="4">
    <source>
        <dbReference type="SAM" id="Phobius"/>
    </source>
</evidence>
<dbReference type="InterPro" id="IPR004089">
    <property type="entry name" value="MCPsignal_dom"/>
</dbReference>
<keyword evidence="4" id="KW-0812">Transmembrane</keyword>
<evidence type="ECO:0000256" key="2">
    <source>
        <dbReference type="ARBA" id="ARBA00029447"/>
    </source>
</evidence>
<comment type="similarity">
    <text evidence="2">Belongs to the methyl-accepting chemotaxis (MCP) protein family.</text>
</comment>
<evidence type="ECO:0008006" key="9">
    <source>
        <dbReference type="Google" id="ProtNLM"/>
    </source>
</evidence>
<evidence type="ECO:0000259" key="6">
    <source>
        <dbReference type="PROSITE" id="PS50885"/>
    </source>
</evidence>
<keyword evidence="4" id="KW-0472">Membrane</keyword>
<dbReference type="PANTHER" id="PTHR43531">
    <property type="entry name" value="PROTEIN ICFG"/>
    <property type="match status" value="1"/>
</dbReference>
<dbReference type="PROSITE" id="PS50111">
    <property type="entry name" value="CHEMOTAXIS_TRANSDUC_2"/>
    <property type="match status" value="1"/>
</dbReference>
<organism evidence="7 8">
    <name type="scientific">Cupriavidus numazuensis</name>
    <dbReference type="NCBI Taxonomy" id="221992"/>
    <lineage>
        <taxon>Bacteria</taxon>
        <taxon>Pseudomonadati</taxon>
        <taxon>Pseudomonadota</taxon>
        <taxon>Betaproteobacteria</taxon>
        <taxon>Burkholderiales</taxon>
        <taxon>Burkholderiaceae</taxon>
        <taxon>Cupriavidus</taxon>
    </lineage>
</organism>
<evidence type="ECO:0000259" key="5">
    <source>
        <dbReference type="PROSITE" id="PS50111"/>
    </source>
</evidence>
<dbReference type="InterPro" id="IPR003660">
    <property type="entry name" value="HAMP_dom"/>
</dbReference>
<evidence type="ECO:0000313" key="7">
    <source>
        <dbReference type="EMBL" id="CAG2154255.1"/>
    </source>
</evidence>
<dbReference type="SMART" id="SM00283">
    <property type="entry name" value="MA"/>
    <property type="match status" value="1"/>
</dbReference>
<evidence type="ECO:0000256" key="1">
    <source>
        <dbReference type="ARBA" id="ARBA00022481"/>
    </source>
</evidence>
<dbReference type="PANTHER" id="PTHR43531:SF14">
    <property type="entry name" value="METHYL-ACCEPTING CHEMOTAXIS PROTEIN I-RELATED"/>
    <property type="match status" value="1"/>
</dbReference>
<keyword evidence="4" id="KW-1133">Transmembrane helix</keyword>
<accession>A0ABN7Q4L3</accession>
<gene>
    <name evidence="7" type="ORF">LMG26411_04592</name>
</gene>
<keyword evidence="3" id="KW-0807">Transducer</keyword>
<keyword evidence="8" id="KW-1185">Reference proteome</keyword>
<comment type="caution">
    <text evidence="7">The sequence shown here is derived from an EMBL/GenBank/DDBJ whole genome shotgun (WGS) entry which is preliminary data.</text>
</comment>
<feature type="domain" description="Methyl-accepting transducer" evidence="5">
    <location>
        <begin position="401"/>
        <end position="630"/>
    </location>
</feature>
<dbReference type="RefSeq" id="WP_211955567.1">
    <property type="nucleotide sequence ID" value="NZ_CAJPVI010000030.1"/>
</dbReference>
<evidence type="ECO:0000256" key="3">
    <source>
        <dbReference type="PROSITE-ProRule" id="PRU00284"/>
    </source>
</evidence>
<dbReference type="InterPro" id="IPR051310">
    <property type="entry name" value="MCP_chemotaxis"/>
</dbReference>
<sequence>MEKLFAPAIRLMEKLPTSGKAIIVVLLFLTPLGTGLYFAFDSSIDQISSARSELVGFTISETALDAMREVQIRRGTMAAILAGNDAFRARFDNADVQAAKHFARLLDAAQRAGDAATENEASALANSWGRVQKLGLSGDAERLFTSHTGLVSILRNFTSDVSRRFSLGIDPGKHSNFLADLSFSSVPKLVEAAALSRGIGVTVVSAGNFKDPAQRNEMAELAEQIRDGLAAVRRDASRAILVAPERRREIEEALRHLAPLDNFLAREKSELIESESISINPTAYFAAASEAIDGLSVASEAFEKLMRENIEQRVTQATTRVWCLALVTVLTLVPALYLTAGFGRGRRQDVNAIADLVKRANSGDLTGRITVAGKDELAEIKRLVMTLLDTWGAMVRTTKTGAANVLAAATQIAEGNLDLSRRTEAQAGVLEQTAASMEEILATVQQNSASSHEARRLAEEAVALARKSRDMVSRVCDTMTEIRGDSKQIVDMVGLIEGISFQTNILALNAAVEAARAGEHGKGFAVVAAEVRSLAHRTDSCAKDVKALISRSGDRIEAGYTLAIDAGEAMTALESAVGQVRLITESISTASSEQSAGIAQVTQAVSQMDTVTQQNAALVEQAAAAAEALQSQSSRMERSVSSFHIGASAPA</sequence>
<dbReference type="PROSITE" id="PS50885">
    <property type="entry name" value="HAMP"/>
    <property type="match status" value="1"/>
</dbReference>
<dbReference type="Gene3D" id="1.10.287.950">
    <property type="entry name" value="Methyl-accepting chemotaxis protein"/>
    <property type="match status" value="1"/>
</dbReference>
<keyword evidence="1" id="KW-0488">Methylation</keyword>
<feature type="transmembrane region" description="Helical" evidence="4">
    <location>
        <begin position="21"/>
        <end position="40"/>
    </location>
</feature>
<protein>
    <recommendedName>
        <fullName evidence="9">Methyl-accepting chemotaxis protein</fullName>
    </recommendedName>
</protein>
<reference evidence="7 8" key="1">
    <citation type="submission" date="2021-03" db="EMBL/GenBank/DDBJ databases">
        <authorList>
            <person name="Peeters C."/>
        </authorList>
    </citation>
    <scope>NUCLEOTIDE SEQUENCE [LARGE SCALE GENOMIC DNA]</scope>
    <source>
        <strain evidence="7 8">LMG 26411</strain>
    </source>
</reference>